<dbReference type="InterPro" id="IPR023115">
    <property type="entry name" value="TIF_IF2_dom3"/>
</dbReference>
<dbReference type="CDD" id="cd01887">
    <property type="entry name" value="IF2_eIF5B"/>
    <property type="match status" value="1"/>
</dbReference>
<keyword evidence="5 9" id="KW-0396">Initiation factor</keyword>
<dbReference type="EMBL" id="JALBUT010000003">
    <property type="protein sequence ID" value="MDX8415201.1"/>
    <property type="molecule type" value="Genomic_DNA"/>
</dbReference>
<evidence type="ECO:0000256" key="3">
    <source>
        <dbReference type="ARBA" id="ARBA00020675"/>
    </source>
</evidence>
<dbReference type="InterPro" id="IPR044145">
    <property type="entry name" value="IF2_II"/>
</dbReference>
<dbReference type="CDD" id="cd03692">
    <property type="entry name" value="mtIF2_IVc"/>
    <property type="match status" value="1"/>
</dbReference>
<comment type="similarity">
    <text evidence="2 9 10">Belongs to the TRAFAC class translation factor GTPase superfamily. Classic translation factor GTPase family. IF-2 subfamily.</text>
</comment>
<dbReference type="NCBIfam" id="TIGR00487">
    <property type="entry name" value="IF-2"/>
    <property type="match status" value="1"/>
</dbReference>
<organism evidence="13 14">
    <name type="scientific">Intestinicryptomonas porci</name>
    <dbReference type="NCBI Taxonomy" id="2926320"/>
    <lineage>
        <taxon>Bacteria</taxon>
        <taxon>Pseudomonadati</taxon>
        <taxon>Verrucomicrobiota</taxon>
        <taxon>Opitutia</taxon>
        <taxon>Opitutales</taxon>
        <taxon>Intestinicryptomonaceae</taxon>
        <taxon>Intestinicryptomonas</taxon>
    </lineage>
</organism>
<dbReference type="RefSeq" id="WP_370396649.1">
    <property type="nucleotide sequence ID" value="NZ_JALBUT010000003.1"/>
</dbReference>
<feature type="region of interest" description="G-domain" evidence="9">
    <location>
        <begin position="339"/>
        <end position="487"/>
    </location>
</feature>
<evidence type="ECO:0000256" key="5">
    <source>
        <dbReference type="ARBA" id="ARBA00022540"/>
    </source>
</evidence>
<dbReference type="InterPro" id="IPR000795">
    <property type="entry name" value="T_Tr_GTP-bd_dom"/>
</dbReference>
<reference evidence="13 14" key="1">
    <citation type="submission" date="2022-03" db="EMBL/GenBank/DDBJ databases">
        <title>Novel taxa within the pig intestine.</title>
        <authorList>
            <person name="Wylensek D."/>
            <person name="Bishof K."/>
            <person name="Afrizal A."/>
            <person name="Clavel T."/>
        </authorList>
    </citation>
    <scope>NUCLEOTIDE SEQUENCE [LARGE SCALE GENOMIC DNA]</scope>
    <source>
        <strain evidence="13 14">CLA-KB-P66</strain>
    </source>
</reference>
<dbReference type="InterPro" id="IPR000178">
    <property type="entry name" value="TF_IF2_bacterial-like"/>
</dbReference>
<dbReference type="HAMAP" id="MF_00100_B">
    <property type="entry name" value="IF_2_B"/>
    <property type="match status" value="1"/>
</dbReference>
<dbReference type="SUPFAM" id="SSF50447">
    <property type="entry name" value="Translation proteins"/>
    <property type="match status" value="2"/>
</dbReference>
<dbReference type="InterPro" id="IPR053905">
    <property type="entry name" value="EF-G-like_DII"/>
</dbReference>
<dbReference type="InterPro" id="IPR009000">
    <property type="entry name" value="Transl_B-barrel_sf"/>
</dbReference>
<feature type="domain" description="Tr-type G" evidence="12">
    <location>
        <begin position="336"/>
        <end position="505"/>
    </location>
</feature>
<dbReference type="InterPro" id="IPR004161">
    <property type="entry name" value="EFTu-like_2"/>
</dbReference>
<dbReference type="PANTHER" id="PTHR43381:SF5">
    <property type="entry name" value="TR-TYPE G DOMAIN-CONTAINING PROTEIN"/>
    <property type="match status" value="1"/>
</dbReference>
<sequence length="838" mass="90795">MGVRIHELAKEVGLTSKEVIDFINSRKEQYGLEVKSASNSIANLYADTIKGDILKKSAEKTEEASEAPSEKAESAPEPKPESKPAPQPEVKAEEKAEPVAEKKPVEVPPSVSQNVAEPKRPAPAPKIPPMQKRPAPLPPRPIVKPAVQKPVEAAKAPDLPSARIVQPEVVVREAPKSAPAPMVPPRVNAPKTPSVPPKIPMTPKSPSVPPRINLQQVKTPNSPAPIPPRPGVSSQPTQEPGKAKIIQIKPPIIVRDFAKALDLKSFRLISELMDMGIFASMNQTIEEDIAVKIASKHGFELDIKHRGEQHARELAAQAKKIAEEKAEKEDPKNLEPRPPIVCILGHVDHGKTTLLDTIRKTNVVAGEAGGITQHTAAYQVELNGKKITFLDTPGHAAFSKMRERGANVTDIAILVVAADDGFMPQTDEALSFAQKAGVPVVVAINKMDAKGANIDKVKQQMQKRGIAPEDWGGETLCCGVSALKGEHIDELLELVLLQAEMMELKANPKRDAKGVVIESQIEQGRGATATVIIRAGTLKTGDVIVSKGNMCKVRAMLDDKGAKLQKALPGTPVLVMGWTGAPEAGDEFEKVSNDRVARKMVEEFEEQRKKALAASNVTKPASIEDLMAAIESKDQKTFKCIVKSDVFGTVEALVACLKDIKSDKVALEIIGSSVGQITKNDVDFASTASASIVAFNVKQDNGVASLAKHENVEIITHNIIYELINKVREAMKALLDPELRENKLGAAEVRQIFNVSKGGKVAGCMVTEGIVKRDKFLRIYRKSKEIAKGKIADIKRFKDDVTEVRAGYECGIGVSGFNDYEIGDIFECFEILEVRPDL</sequence>
<dbReference type="Pfam" id="PF11987">
    <property type="entry name" value="IF-2"/>
    <property type="match status" value="1"/>
</dbReference>
<proteinExistence type="inferred from homology"/>
<evidence type="ECO:0000256" key="10">
    <source>
        <dbReference type="RuleBase" id="RU000644"/>
    </source>
</evidence>
<keyword evidence="7 9" id="KW-0648">Protein biosynthesis</keyword>
<evidence type="ECO:0000256" key="2">
    <source>
        <dbReference type="ARBA" id="ARBA00007733"/>
    </source>
</evidence>
<dbReference type="Gene3D" id="3.40.50.300">
    <property type="entry name" value="P-loop containing nucleotide triphosphate hydrolases"/>
    <property type="match status" value="1"/>
</dbReference>
<dbReference type="SUPFAM" id="SSF52156">
    <property type="entry name" value="Initiation factor IF2/eIF5b, domain 3"/>
    <property type="match status" value="1"/>
</dbReference>
<dbReference type="NCBIfam" id="TIGR00231">
    <property type="entry name" value="small_GTP"/>
    <property type="match status" value="1"/>
</dbReference>
<comment type="function">
    <text evidence="9 10">One of the essential components for the initiation of protein synthesis. Protects formylmethionyl-tRNA from spontaneous hydrolysis and promotes its binding to the 30S ribosomal subunits. Also involved in the hydrolysis of GTP during the formation of the 70S ribosomal complex.</text>
</comment>
<accession>A0ABU4WF58</accession>
<keyword evidence="8 9" id="KW-0342">GTP-binding</keyword>
<comment type="caution">
    <text evidence="13">The sequence shown here is derived from an EMBL/GenBank/DDBJ whole genome shotgun (WGS) entry which is preliminary data.</text>
</comment>
<dbReference type="InterPro" id="IPR015760">
    <property type="entry name" value="TIF_IF2"/>
</dbReference>
<dbReference type="Pfam" id="PF00009">
    <property type="entry name" value="GTP_EFTU"/>
    <property type="match status" value="1"/>
</dbReference>
<dbReference type="SUPFAM" id="SSF52540">
    <property type="entry name" value="P-loop containing nucleoside triphosphate hydrolases"/>
    <property type="match status" value="1"/>
</dbReference>
<dbReference type="InterPro" id="IPR027417">
    <property type="entry name" value="P-loop_NTPase"/>
</dbReference>
<feature type="binding site" evidence="9">
    <location>
        <begin position="391"/>
        <end position="395"/>
    </location>
    <ligand>
        <name>GTP</name>
        <dbReference type="ChEBI" id="CHEBI:37565"/>
    </ligand>
</feature>
<evidence type="ECO:0000256" key="6">
    <source>
        <dbReference type="ARBA" id="ARBA00022741"/>
    </source>
</evidence>
<gene>
    <name evidence="9 13" type="primary">infB</name>
    <name evidence="13" type="ORF">MOX91_03280</name>
</gene>
<name>A0ABU4WF58_9BACT</name>
<keyword evidence="14" id="KW-1185">Reference proteome</keyword>
<feature type="compositionally biased region" description="Basic and acidic residues" evidence="11">
    <location>
        <begin position="57"/>
        <end position="82"/>
    </location>
</feature>
<dbReference type="GO" id="GO:0003743">
    <property type="term" value="F:translation initiation factor activity"/>
    <property type="evidence" value="ECO:0007669"/>
    <property type="project" value="UniProtKB-KW"/>
</dbReference>
<feature type="compositionally biased region" description="Basic and acidic residues" evidence="11">
    <location>
        <begin position="90"/>
        <end position="105"/>
    </location>
</feature>
<evidence type="ECO:0000313" key="14">
    <source>
        <dbReference type="Proteomes" id="UP001275932"/>
    </source>
</evidence>
<keyword evidence="6 9" id="KW-0547">Nucleotide-binding</keyword>
<evidence type="ECO:0000256" key="8">
    <source>
        <dbReference type="ARBA" id="ARBA00023134"/>
    </source>
</evidence>
<evidence type="ECO:0000256" key="4">
    <source>
        <dbReference type="ARBA" id="ARBA00022490"/>
    </source>
</evidence>
<evidence type="ECO:0000259" key="12">
    <source>
        <dbReference type="PROSITE" id="PS51722"/>
    </source>
</evidence>
<dbReference type="Proteomes" id="UP001275932">
    <property type="component" value="Unassembled WGS sequence"/>
</dbReference>
<protein>
    <recommendedName>
        <fullName evidence="3 9">Translation initiation factor IF-2</fullName>
    </recommendedName>
</protein>
<dbReference type="PANTHER" id="PTHR43381">
    <property type="entry name" value="TRANSLATION INITIATION FACTOR IF-2-RELATED"/>
    <property type="match status" value="1"/>
</dbReference>
<dbReference type="Gene3D" id="1.10.10.2480">
    <property type="match status" value="1"/>
</dbReference>
<dbReference type="InterPro" id="IPR036925">
    <property type="entry name" value="TIF_IF2_dom3_sf"/>
</dbReference>
<evidence type="ECO:0000256" key="11">
    <source>
        <dbReference type="SAM" id="MobiDB-lite"/>
    </source>
</evidence>
<dbReference type="Pfam" id="PF22042">
    <property type="entry name" value="EF-G_D2"/>
    <property type="match status" value="1"/>
</dbReference>
<dbReference type="PROSITE" id="PS51722">
    <property type="entry name" value="G_TR_2"/>
    <property type="match status" value="1"/>
</dbReference>
<dbReference type="Gene3D" id="2.40.30.10">
    <property type="entry name" value="Translation factors"/>
    <property type="match status" value="2"/>
</dbReference>
<dbReference type="InterPro" id="IPR006847">
    <property type="entry name" value="IF2_N"/>
</dbReference>
<dbReference type="Pfam" id="PF03144">
    <property type="entry name" value="GTP_EFTU_D2"/>
    <property type="match status" value="1"/>
</dbReference>
<evidence type="ECO:0000256" key="9">
    <source>
        <dbReference type="HAMAP-Rule" id="MF_00100"/>
    </source>
</evidence>
<feature type="region of interest" description="Disordered" evidence="11">
    <location>
        <begin position="175"/>
        <end position="242"/>
    </location>
</feature>
<comment type="subcellular location">
    <subcellularLocation>
        <location evidence="1 9">Cytoplasm</location>
    </subcellularLocation>
</comment>
<feature type="region of interest" description="Disordered" evidence="11">
    <location>
        <begin position="57"/>
        <end position="143"/>
    </location>
</feature>
<evidence type="ECO:0000256" key="7">
    <source>
        <dbReference type="ARBA" id="ARBA00022917"/>
    </source>
</evidence>
<dbReference type="Gene3D" id="3.40.50.10050">
    <property type="entry name" value="Translation initiation factor IF- 2, domain 3"/>
    <property type="match status" value="1"/>
</dbReference>
<feature type="binding site" evidence="9">
    <location>
        <begin position="345"/>
        <end position="352"/>
    </location>
    <ligand>
        <name>GTP</name>
        <dbReference type="ChEBI" id="CHEBI:37565"/>
    </ligand>
</feature>
<dbReference type="InterPro" id="IPR005225">
    <property type="entry name" value="Small_GTP-bd"/>
</dbReference>
<dbReference type="CDD" id="cd03702">
    <property type="entry name" value="IF2_mtIF2_II"/>
    <property type="match status" value="1"/>
</dbReference>
<evidence type="ECO:0000313" key="13">
    <source>
        <dbReference type="EMBL" id="MDX8415201.1"/>
    </source>
</evidence>
<keyword evidence="4 9" id="KW-0963">Cytoplasm</keyword>
<feature type="binding site" evidence="9">
    <location>
        <begin position="445"/>
        <end position="448"/>
    </location>
    <ligand>
        <name>GTP</name>
        <dbReference type="ChEBI" id="CHEBI:37565"/>
    </ligand>
</feature>
<dbReference type="Pfam" id="PF04760">
    <property type="entry name" value="IF2_N"/>
    <property type="match status" value="1"/>
</dbReference>
<evidence type="ECO:0000256" key="1">
    <source>
        <dbReference type="ARBA" id="ARBA00004496"/>
    </source>
</evidence>